<dbReference type="AlphaFoldDB" id="A0AAD9JDA1"/>
<keyword evidence="1" id="KW-0433">Leucine-rich repeat</keyword>
<proteinExistence type="predicted"/>
<evidence type="ECO:0000313" key="7">
    <source>
        <dbReference type="Proteomes" id="UP001208570"/>
    </source>
</evidence>
<dbReference type="PROSITE" id="PS51450">
    <property type="entry name" value="LRR"/>
    <property type="match status" value="5"/>
</dbReference>
<dbReference type="EMBL" id="JAODUP010000379">
    <property type="protein sequence ID" value="KAK2151009.1"/>
    <property type="molecule type" value="Genomic_DNA"/>
</dbReference>
<dbReference type="InterPro" id="IPR050328">
    <property type="entry name" value="Dev_Immune_Receptor"/>
</dbReference>
<dbReference type="FunFam" id="3.80.10.10:FF:001164">
    <property type="entry name" value="GH01279p"/>
    <property type="match status" value="1"/>
</dbReference>
<keyword evidence="5" id="KW-0812">Transmembrane</keyword>
<dbReference type="Gene3D" id="2.60.40.10">
    <property type="entry name" value="Immunoglobulins"/>
    <property type="match status" value="1"/>
</dbReference>
<dbReference type="PANTHER" id="PTHR24373">
    <property type="entry name" value="SLIT RELATED LEUCINE-RICH REPEAT NEURONAL PROTEIN"/>
    <property type="match status" value="1"/>
</dbReference>
<evidence type="ECO:0000256" key="2">
    <source>
        <dbReference type="ARBA" id="ARBA00022729"/>
    </source>
</evidence>
<keyword evidence="5" id="KW-0472">Membrane</keyword>
<sequence length="1030" mass="114022">MPTLGGIPCPVTANFTKRCTCNMWQLKCSLLGNNDEFPDLFNDTTKHIFANVTISSSKIITLQTRAISALRTREMFFVGIEIEVIEDEAFVNQSDVLEALYLSYNAIRIIKPRAFSGLVRLIRLKLDNNRLIEIDGSLFRGMPALSNLYLHANILESLRSNTFPSGLETLTLYRNRLQTLPADVFNQRNLTLLNLRENNFTNLTDKLFHSLPSLMNLDLSWNRLTSIGKNVFAGSLRLRHLDFAINNIEAVHPKAFEKLGELQFLDLSDNRLSEIPGPLFANLSDLRTLYISSNQLAGLPDQMSSGMRKLKTLHLHSNRLGSIGRTPLSNLVLLEELTLDHNRIAAIEFGAFDFLGKLRRLDLSHNSLGRLFDEPFASSVDLEWLDLSYNDLTEIPASYFRNLEGLVFVDVSNNRVWNLSKDSFVSQTEMRYLNLSSNWLQNVQPGSFASNGNVAFLSLASNPLLALDGDTFKGMASLDTLLMNNTCFAELPGSLFRDAPAIRRIELENGHIVSVRNETFSGLDKLRYLDLSHNRIRTVESGAFAAPNIRTLKLANNNINIYGLRAATSLFSPTVSHLDVSYNNVTALTGITPRLFDEIDEVLFAGNPFTCDCESDIFWIRNLHTLRDFETVACSSPPDKVNMKVVCFDDDCQNSSYSAYPFQFTCDRNPFVDENAAVAAGMTGTVFRQLYDVCDMTRYTTIKTPTPTAMTTPKTLQTADMRISVILRTISVRETTGILVRWNVTESLRSIAKGYAISTEAQSRTASQIFIMDPASSNYSLNDLDPDTDFRICVRALLGVKNAGVVDADCAHLRTSTSTSIENSPLLIIVLAVVSVVCVIVVIVIVVGVCLRRQKKRTGPKEVGKNKKSTSSSMSTSPQAWVAPDVTLVGDRNDVGRKSVVDEESDHVTDLTDIWMDDDGEINFGGAVWEEVEVTRLSQSLGAIDQQTEKGRKKSAAVSQPKRSNSTLANAGRWAASFNNNTGRGGGGSGDGVGADDIEEQMGEQTMLSLNIFDCKNGKMDGARTGGFGK</sequence>
<dbReference type="InterPro" id="IPR013783">
    <property type="entry name" value="Ig-like_fold"/>
</dbReference>
<evidence type="ECO:0000256" key="3">
    <source>
        <dbReference type="ARBA" id="ARBA00022737"/>
    </source>
</evidence>
<dbReference type="InterPro" id="IPR003961">
    <property type="entry name" value="FN3_dom"/>
</dbReference>
<keyword evidence="7" id="KW-1185">Reference proteome</keyword>
<feature type="region of interest" description="Disordered" evidence="4">
    <location>
        <begin position="858"/>
        <end position="878"/>
    </location>
</feature>
<dbReference type="Gene3D" id="3.80.10.10">
    <property type="entry name" value="Ribonuclease Inhibitor"/>
    <property type="match status" value="4"/>
</dbReference>
<keyword evidence="3" id="KW-0677">Repeat</keyword>
<feature type="compositionally biased region" description="Polar residues" evidence="4">
    <location>
        <begin position="957"/>
        <end position="969"/>
    </location>
</feature>
<dbReference type="InterPro" id="IPR032675">
    <property type="entry name" value="LRR_dom_sf"/>
</dbReference>
<evidence type="ECO:0000313" key="6">
    <source>
        <dbReference type="EMBL" id="KAK2151009.1"/>
    </source>
</evidence>
<dbReference type="SMART" id="SM00369">
    <property type="entry name" value="LRR_TYP"/>
    <property type="match status" value="17"/>
</dbReference>
<dbReference type="Proteomes" id="UP001208570">
    <property type="component" value="Unassembled WGS sequence"/>
</dbReference>
<protein>
    <submittedName>
        <fullName evidence="6">Uncharacterized protein</fullName>
    </submittedName>
</protein>
<comment type="caution">
    <text evidence="6">The sequence shown here is derived from an EMBL/GenBank/DDBJ whole genome shotgun (WGS) entry which is preliminary data.</text>
</comment>
<dbReference type="Pfam" id="PF13855">
    <property type="entry name" value="LRR_8"/>
    <property type="match status" value="5"/>
</dbReference>
<dbReference type="SMART" id="SM00365">
    <property type="entry name" value="LRR_SD22"/>
    <property type="match status" value="5"/>
</dbReference>
<accession>A0AAD9JDA1</accession>
<dbReference type="SMART" id="SM00364">
    <property type="entry name" value="LRR_BAC"/>
    <property type="match status" value="6"/>
</dbReference>
<name>A0AAD9JDA1_9ANNE</name>
<feature type="transmembrane region" description="Helical" evidence="5">
    <location>
        <begin position="826"/>
        <end position="851"/>
    </location>
</feature>
<dbReference type="SUPFAM" id="SSF49265">
    <property type="entry name" value="Fibronectin type III"/>
    <property type="match status" value="1"/>
</dbReference>
<dbReference type="CDD" id="cd00063">
    <property type="entry name" value="FN3"/>
    <property type="match status" value="1"/>
</dbReference>
<dbReference type="InterPro" id="IPR036116">
    <property type="entry name" value="FN3_sf"/>
</dbReference>
<evidence type="ECO:0000256" key="4">
    <source>
        <dbReference type="SAM" id="MobiDB-lite"/>
    </source>
</evidence>
<dbReference type="FunFam" id="3.80.10.10:FF:001360">
    <property type="entry name" value="Uncharacterized protein"/>
    <property type="match status" value="1"/>
</dbReference>
<dbReference type="SUPFAM" id="SSF52058">
    <property type="entry name" value="L domain-like"/>
    <property type="match status" value="3"/>
</dbReference>
<keyword evidence="2" id="KW-0732">Signal</keyword>
<feature type="region of interest" description="Disordered" evidence="4">
    <location>
        <begin position="945"/>
        <end position="970"/>
    </location>
</feature>
<dbReference type="InterPro" id="IPR001611">
    <property type="entry name" value="Leu-rich_rpt"/>
</dbReference>
<evidence type="ECO:0000256" key="5">
    <source>
        <dbReference type="SAM" id="Phobius"/>
    </source>
</evidence>
<dbReference type="PRINTS" id="PR00019">
    <property type="entry name" value="LEURICHRPT"/>
</dbReference>
<gene>
    <name evidence="6" type="ORF">LSH36_379g00037</name>
</gene>
<keyword evidence="5" id="KW-1133">Transmembrane helix</keyword>
<evidence type="ECO:0000256" key="1">
    <source>
        <dbReference type="ARBA" id="ARBA00022614"/>
    </source>
</evidence>
<organism evidence="6 7">
    <name type="scientific">Paralvinella palmiformis</name>
    <dbReference type="NCBI Taxonomy" id="53620"/>
    <lineage>
        <taxon>Eukaryota</taxon>
        <taxon>Metazoa</taxon>
        <taxon>Spiralia</taxon>
        <taxon>Lophotrochozoa</taxon>
        <taxon>Annelida</taxon>
        <taxon>Polychaeta</taxon>
        <taxon>Sedentaria</taxon>
        <taxon>Canalipalpata</taxon>
        <taxon>Terebellida</taxon>
        <taxon>Terebelliformia</taxon>
        <taxon>Alvinellidae</taxon>
        <taxon>Paralvinella</taxon>
    </lineage>
</organism>
<reference evidence="6" key="1">
    <citation type="journal article" date="2023" name="Mol. Biol. Evol.">
        <title>Third-Generation Sequencing Reveals the Adaptive Role of the Epigenome in Three Deep-Sea Polychaetes.</title>
        <authorList>
            <person name="Perez M."/>
            <person name="Aroh O."/>
            <person name="Sun Y."/>
            <person name="Lan Y."/>
            <person name="Juniper S.K."/>
            <person name="Young C.R."/>
            <person name="Angers B."/>
            <person name="Qian P.Y."/>
        </authorList>
    </citation>
    <scope>NUCLEOTIDE SEQUENCE</scope>
    <source>
        <strain evidence="6">P08H-3</strain>
    </source>
</reference>
<dbReference type="InterPro" id="IPR003591">
    <property type="entry name" value="Leu-rich_rpt_typical-subtyp"/>
</dbReference>
<dbReference type="PANTHER" id="PTHR24373:SF370">
    <property type="entry name" value="FISH-LIPS, ISOFORM E"/>
    <property type="match status" value="1"/>
</dbReference>